<dbReference type="OrthoDB" id="5926497at2759"/>
<gene>
    <name evidence="1" type="ORF">T03_6944</name>
</gene>
<proteinExistence type="predicted"/>
<comment type="caution">
    <text evidence="1">The sequence shown here is derived from an EMBL/GenBank/DDBJ whole genome shotgun (WGS) entry which is preliminary data.</text>
</comment>
<accession>A0A0V0Z266</accession>
<name>A0A0V0Z266_TRIBR</name>
<protein>
    <submittedName>
        <fullName evidence="1">Uncharacterized protein</fullName>
    </submittedName>
</protein>
<keyword evidence="2" id="KW-1185">Reference proteome</keyword>
<dbReference type="EMBL" id="JYDI01004618">
    <property type="protein sequence ID" value="KRY06122.1"/>
    <property type="molecule type" value="Genomic_DNA"/>
</dbReference>
<evidence type="ECO:0000313" key="2">
    <source>
        <dbReference type="Proteomes" id="UP000054653"/>
    </source>
</evidence>
<evidence type="ECO:0000313" key="1">
    <source>
        <dbReference type="EMBL" id="KRY06122.1"/>
    </source>
</evidence>
<organism evidence="1 2">
    <name type="scientific">Trichinella britovi</name>
    <name type="common">Parasitic roundworm</name>
    <dbReference type="NCBI Taxonomy" id="45882"/>
    <lineage>
        <taxon>Eukaryota</taxon>
        <taxon>Metazoa</taxon>
        <taxon>Ecdysozoa</taxon>
        <taxon>Nematoda</taxon>
        <taxon>Enoplea</taxon>
        <taxon>Dorylaimia</taxon>
        <taxon>Trichinellida</taxon>
        <taxon>Trichinellidae</taxon>
        <taxon>Trichinella</taxon>
    </lineage>
</organism>
<sequence length="34" mass="3991">MRRTFHDVTTCHINQRNECTLNDDKAPLWGSLFA</sequence>
<dbReference type="AlphaFoldDB" id="A0A0V0Z266"/>
<reference evidence="1 2" key="1">
    <citation type="submission" date="2015-01" db="EMBL/GenBank/DDBJ databases">
        <title>Evolution of Trichinella species and genotypes.</title>
        <authorList>
            <person name="Korhonen P.K."/>
            <person name="Edoardo P."/>
            <person name="Giuseppe L.R."/>
            <person name="Gasser R.B."/>
        </authorList>
    </citation>
    <scope>NUCLEOTIDE SEQUENCE [LARGE SCALE GENOMIC DNA]</scope>
    <source>
        <strain evidence="1">ISS120</strain>
    </source>
</reference>
<dbReference type="Proteomes" id="UP000054653">
    <property type="component" value="Unassembled WGS sequence"/>
</dbReference>